<dbReference type="EMBL" id="UGGO01000001">
    <property type="protein sequence ID" value="STQ43696.1"/>
    <property type="molecule type" value="Genomic_DNA"/>
</dbReference>
<protein>
    <submittedName>
        <fullName evidence="1">Putative racemase</fullName>
    </submittedName>
</protein>
<evidence type="ECO:0000313" key="2">
    <source>
        <dbReference type="Proteomes" id="UP000254304"/>
    </source>
</evidence>
<organism evidence="1 2">
    <name type="scientific">Ewingella americana</name>
    <dbReference type="NCBI Taxonomy" id="41202"/>
    <lineage>
        <taxon>Bacteria</taxon>
        <taxon>Pseudomonadati</taxon>
        <taxon>Pseudomonadota</taxon>
        <taxon>Gammaproteobacteria</taxon>
        <taxon>Enterobacterales</taxon>
        <taxon>Yersiniaceae</taxon>
        <taxon>Ewingella</taxon>
    </lineage>
</organism>
<dbReference type="InterPro" id="IPR001920">
    <property type="entry name" value="Asp/Glu_race"/>
</dbReference>
<dbReference type="GO" id="GO:0016855">
    <property type="term" value="F:racemase and epimerase activity, acting on amino acids and derivatives"/>
    <property type="evidence" value="ECO:0007669"/>
    <property type="project" value="InterPro"/>
</dbReference>
<reference evidence="1 2" key="1">
    <citation type="submission" date="2018-06" db="EMBL/GenBank/DDBJ databases">
        <authorList>
            <consortium name="Pathogen Informatics"/>
            <person name="Doyle S."/>
        </authorList>
    </citation>
    <scope>NUCLEOTIDE SEQUENCE [LARGE SCALE GENOMIC DNA]</scope>
    <source>
        <strain evidence="1 2">NCTC12157</strain>
    </source>
</reference>
<dbReference type="Proteomes" id="UP000254304">
    <property type="component" value="Unassembled WGS sequence"/>
</dbReference>
<dbReference type="AlphaFoldDB" id="A0A377NCK2"/>
<evidence type="ECO:0000313" key="1">
    <source>
        <dbReference type="EMBL" id="STQ43696.1"/>
    </source>
</evidence>
<dbReference type="Gene3D" id="3.40.50.1860">
    <property type="match status" value="1"/>
</dbReference>
<proteinExistence type="predicted"/>
<accession>A0A377NCK2</accession>
<name>A0A377NCK2_9GAMM</name>
<sequence length="77" mass="8825">MKTLGLIGGMSWESTVPYYRTINEHVKRQLGGLHSARLFLHSVDFYDIEKLQAKGIGSRLGKFSAMPHRRWRAPGLR</sequence>
<dbReference type="SUPFAM" id="SSF53681">
    <property type="entry name" value="Aspartate/glutamate racemase"/>
    <property type="match status" value="1"/>
</dbReference>
<gene>
    <name evidence="1" type="primary">ygeA_1</name>
    <name evidence="1" type="ORF">NCTC12157_01395</name>
</gene>